<sequence>MDLLLQFKVNSNLYLRDPESSILGKQIVRRSIDLIDELGFEQFTFKKLALEIGTTEASVYRYFENKHRLLLYILNWYWSYVEYLFLVHLQGIKSPKDRLIKVLEILSEPLPIGYGEVDFEKKKLVQIVIKESSKAYLVKDIKEINNEEAFKPYKELCSTIAQLIMEIKPNYAYPHSLASTMIETAHHQTYFAHHLPKLTDYSNHKGKNYTFDFLTHLVQSILNFN</sequence>
<dbReference type="Gene3D" id="1.10.357.10">
    <property type="entry name" value="Tetracycline Repressor, domain 2"/>
    <property type="match status" value="1"/>
</dbReference>
<dbReference type="PRINTS" id="PR00455">
    <property type="entry name" value="HTHTETR"/>
</dbReference>
<feature type="domain" description="HTH tetR-type" evidence="3">
    <location>
        <begin position="21"/>
        <end position="81"/>
    </location>
</feature>
<dbReference type="Pfam" id="PF00440">
    <property type="entry name" value="TetR_N"/>
    <property type="match status" value="1"/>
</dbReference>
<evidence type="ECO:0000259" key="3">
    <source>
        <dbReference type="PROSITE" id="PS50977"/>
    </source>
</evidence>
<dbReference type="OrthoDB" id="649282at2"/>
<evidence type="ECO:0000313" key="4">
    <source>
        <dbReference type="EMBL" id="RVU26996.1"/>
    </source>
</evidence>
<feature type="DNA-binding region" description="H-T-H motif" evidence="2">
    <location>
        <begin position="44"/>
        <end position="63"/>
    </location>
</feature>
<dbReference type="InterPro" id="IPR009057">
    <property type="entry name" value="Homeodomain-like_sf"/>
</dbReference>
<gene>
    <name evidence="4" type="ORF">EOJ36_03080</name>
</gene>
<dbReference type="InterPro" id="IPR001647">
    <property type="entry name" value="HTH_TetR"/>
</dbReference>
<dbReference type="EMBL" id="SACY01000001">
    <property type="protein sequence ID" value="RVU26996.1"/>
    <property type="molecule type" value="Genomic_DNA"/>
</dbReference>
<accession>A0A437PXJ9</accession>
<evidence type="ECO:0000256" key="1">
    <source>
        <dbReference type="ARBA" id="ARBA00023125"/>
    </source>
</evidence>
<keyword evidence="1 2" id="KW-0238">DNA-binding</keyword>
<proteinExistence type="predicted"/>
<comment type="caution">
    <text evidence="4">The sequence shown here is derived from an EMBL/GenBank/DDBJ whole genome shotgun (WGS) entry which is preliminary data.</text>
</comment>
<organism evidence="4 5">
    <name type="scientific">Sandaracinomonas limnophila</name>
    <dbReference type="NCBI Taxonomy" id="1862386"/>
    <lineage>
        <taxon>Bacteria</taxon>
        <taxon>Pseudomonadati</taxon>
        <taxon>Bacteroidota</taxon>
        <taxon>Cytophagia</taxon>
        <taxon>Cytophagales</taxon>
        <taxon>Flectobacillaceae</taxon>
        <taxon>Sandaracinomonas</taxon>
    </lineage>
</organism>
<reference evidence="4 5" key="1">
    <citation type="submission" date="2019-01" db="EMBL/GenBank/DDBJ databases">
        <authorList>
            <person name="Chen W.-M."/>
        </authorList>
    </citation>
    <scope>NUCLEOTIDE SEQUENCE [LARGE SCALE GENOMIC DNA]</scope>
    <source>
        <strain evidence="4 5">FSY-15</strain>
    </source>
</reference>
<keyword evidence="5" id="KW-1185">Reference proteome</keyword>
<dbReference type="Proteomes" id="UP000282832">
    <property type="component" value="Unassembled WGS sequence"/>
</dbReference>
<dbReference type="AlphaFoldDB" id="A0A437PXJ9"/>
<protein>
    <submittedName>
        <fullName evidence="4">TetR/AcrR family transcriptional regulator</fullName>
    </submittedName>
</protein>
<evidence type="ECO:0000313" key="5">
    <source>
        <dbReference type="Proteomes" id="UP000282832"/>
    </source>
</evidence>
<dbReference type="PROSITE" id="PS50977">
    <property type="entry name" value="HTH_TETR_2"/>
    <property type="match status" value="1"/>
</dbReference>
<name>A0A437PXJ9_9BACT</name>
<evidence type="ECO:0000256" key="2">
    <source>
        <dbReference type="PROSITE-ProRule" id="PRU00335"/>
    </source>
</evidence>
<dbReference type="RefSeq" id="WP_127802547.1">
    <property type="nucleotide sequence ID" value="NZ_SACY01000001.1"/>
</dbReference>
<dbReference type="GO" id="GO:0003677">
    <property type="term" value="F:DNA binding"/>
    <property type="evidence" value="ECO:0007669"/>
    <property type="project" value="UniProtKB-UniRule"/>
</dbReference>
<dbReference type="SUPFAM" id="SSF46689">
    <property type="entry name" value="Homeodomain-like"/>
    <property type="match status" value="1"/>
</dbReference>